<dbReference type="InterPro" id="IPR009008">
    <property type="entry name" value="Val/Leu/Ile-tRNA-synth_edit"/>
</dbReference>
<feature type="region of interest" description="Disordered" evidence="9">
    <location>
        <begin position="213"/>
        <end position="232"/>
    </location>
</feature>
<comment type="catalytic activity">
    <reaction evidence="7 8">
        <text>tRNA(Ile) + L-isoleucine + ATP = L-isoleucyl-tRNA(Ile) + AMP + diphosphate</text>
        <dbReference type="Rhea" id="RHEA:11060"/>
        <dbReference type="Rhea" id="RHEA-COMP:9666"/>
        <dbReference type="Rhea" id="RHEA-COMP:9695"/>
        <dbReference type="ChEBI" id="CHEBI:30616"/>
        <dbReference type="ChEBI" id="CHEBI:33019"/>
        <dbReference type="ChEBI" id="CHEBI:58045"/>
        <dbReference type="ChEBI" id="CHEBI:78442"/>
        <dbReference type="ChEBI" id="CHEBI:78528"/>
        <dbReference type="ChEBI" id="CHEBI:456215"/>
        <dbReference type="EC" id="6.1.1.5"/>
    </reaction>
</comment>
<dbReference type="Pfam" id="PF00133">
    <property type="entry name" value="tRNA-synt_1"/>
    <property type="match status" value="1"/>
</dbReference>
<keyword evidence="2 8" id="KW-0547">Nucleotide-binding</keyword>
<dbReference type="Proteomes" id="UP000621510">
    <property type="component" value="Unassembled WGS sequence"/>
</dbReference>
<dbReference type="PANTHER" id="PTHR42780">
    <property type="entry name" value="SOLEUCYL-TRNA SYNTHETASE"/>
    <property type="match status" value="1"/>
</dbReference>
<keyword evidence="3 8" id="KW-0067">ATP-binding</keyword>
<keyword evidence="1 8" id="KW-0436">Ligase</keyword>
<evidence type="ECO:0000313" key="12">
    <source>
        <dbReference type="EMBL" id="MBL1115003.1"/>
    </source>
</evidence>
<evidence type="ECO:0000256" key="2">
    <source>
        <dbReference type="ARBA" id="ARBA00022741"/>
    </source>
</evidence>
<evidence type="ECO:0000256" key="4">
    <source>
        <dbReference type="ARBA" id="ARBA00022917"/>
    </source>
</evidence>
<dbReference type="Gene3D" id="3.90.740.10">
    <property type="entry name" value="Valyl/Leucyl/Isoleucyl-tRNA synthetase, editing domain"/>
    <property type="match status" value="1"/>
</dbReference>
<keyword evidence="5 8" id="KW-0030">Aminoacyl-tRNA synthetase</keyword>
<dbReference type="NCBIfam" id="TIGR00392">
    <property type="entry name" value="ileS"/>
    <property type="match status" value="1"/>
</dbReference>
<dbReference type="InterPro" id="IPR002301">
    <property type="entry name" value="Ile-tRNA-ligase"/>
</dbReference>
<name>A0ABS1PRG5_9ACTN</name>
<dbReference type="Gene3D" id="3.40.50.620">
    <property type="entry name" value="HUPs"/>
    <property type="match status" value="2"/>
</dbReference>
<evidence type="ECO:0000259" key="10">
    <source>
        <dbReference type="Pfam" id="PF00133"/>
    </source>
</evidence>
<dbReference type="InterPro" id="IPR014729">
    <property type="entry name" value="Rossmann-like_a/b/a_fold"/>
</dbReference>
<gene>
    <name evidence="8" type="primary">ileS</name>
    <name evidence="12" type="ORF">JK364_21770</name>
</gene>
<comment type="domain">
    <text evidence="8">IleRS has two distinct active sites: one for aminoacylation and one for editing. The misactivated valine is translocated from the active site to the editing site, which sterically excludes the correctly activated isoleucine. The single editing site contains two valyl binding pockets, one specific for each substrate (Val-AMP or Val-tRNA(Ile)).</text>
</comment>
<dbReference type="EC" id="6.1.1.5" evidence="8"/>
<evidence type="ECO:0000256" key="6">
    <source>
        <dbReference type="ARBA" id="ARBA00025217"/>
    </source>
</evidence>
<dbReference type="Pfam" id="PF08264">
    <property type="entry name" value="Anticodon_1"/>
    <property type="match status" value="1"/>
</dbReference>
<keyword evidence="8" id="KW-0963">Cytoplasm</keyword>
<comment type="cofactor">
    <cofactor evidence="8">
        <name>Zn(2+)</name>
        <dbReference type="ChEBI" id="CHEBI:29105"/>
    </cofactor>
</comment>
<evidence type="ECO:0000256" key="8">
    <source>
        <dbReference type="HAMAP-Rule" id="MF_02003"/>
    </source>
</evidence>
<dbReference type="EMBL" id="JAERRG010000008">
    <property type="protein sequence ID" value="MBL1115003.1"/>
    <property type="molecule type" value="Genomic_DNA"/>
</dbReference>
<evidence type="ECO:0000256" key="7">
    <source>
        <dbReference type="ARBA" id="ARBA00048359"/>
    </source>
</evidence>
<evidence type="ECO:0000256" key="9">
    <source>
        <dbReference type="SAM" id="MobiDB-lite"/>
    </source>
</evidence>
<protein>
    <recommendedName>
        <fullName evidence="8">Isoleucine--tRNA ligase</fullName>
        <ecNumber evidence="8">6.1.1.5</ecNumber>
    </recommendedName>
    <alternativeName>
        <fullName evidence="8">Isoleucyl-tRNA synthetase</fullName>
        <shortName evidence="8">IleRS</shortName>
    </alternativeName>
</protein>
<dbReference type="GO" id="GO:0004822">
    <property type="term" value="F:isoleucine-tRNA ligase activity"/>
    <property type="evidence" value="ECO:0007669"/>
    <property type="project" value="UniProtKB-EC"/>
</dbReference>
<dbReference type="CDD" id="cd07961">
    <property type="entry name" value="Anticodon_Ia_Ile_ABEc"/>
    <property type="match status" value="1"/>
</dbReference>
<comment type="similarity">
    <text evidence="8">Belongs to the class-I aminoacyl-tRNA synthetase family. IleS type 2 subfamily.</text>
</comment>
<organism evidence="12 13">
    <name type="scientific">Streptomyces endocoffeicus</name>
    <dbReference type="NCBI Taxonomy" id="2898945"/>
    <lineage>
        <taxon>Bacteria</taxon>
        <taxon>Bacillati</taxon>
        <taxon>Actinomycetota</taxon>
        <taxon>Actinomycetes</taxon>
        <taxon>Kitasatosporales</taxon>
        <taxon>Streptomycetaceae</taxon>
        <taxon>Streptomyces</taxon>
    </lineage>
</organism>
<dbReference type="SUPFAM" id="SSF47323">
    <property type="entry name" value="Anticodon-binding domain of a subclass of class I aminoacyl-tRNA synthetases"/>
    <property type="match status" value="1"/>
</dbReference>
<dbReference type="HAMAP" id="MF_02003">
    <property type="entry name" value="Ile_tRNA_synth_type2"/>
    <property type="match status" value="1"/>
</dbReference>
<dbReference type="InterPro" id="IPR009080">
    <property type="entry name" value="tRNAsynth_Ia_anticodon-bd"/>
</dbReference>
<keyword evidence="8" id="KW-0479">Metal-binding</keyword>
<keyword evidence="4 8" id="KW-0648">Protein biosynthesis</keyword>
<sequence length="1063" mass="118277">MGPRCGENREECLVGYSKTKPSEGVPARPFLPGVERAVLEYWESDQTFRASVEARGTDADGGSEFVLLDGPPFADGLPHYGHLLAGYAKDAVSRYRTMRGDRVERRFGWTCHGLPSEMEVEKQLGISSKRDIESLGVDAFNRACRSFVMRHTQEWRDYVSRQARWVDFDNDCKTMDLTYMESVMWAFKTVWDKGLIYQGHSISWYCGSCETPLSDSESEGTMDHRDTGREQRDPELTVRLRLESGELALLWTRAPWVLPSTLAVAVHPEAEYVTVEHGGERYLLAASRLSDYARELGEDVADRVVATTLGADLADRRYTPPFDFFADHDNAHRLVTASDVSTDEGTGLVPVAPAYGETDQAVAEAAGIALVLPVDAGCRFTDEVAPYAGRPVLDASPAIVRDLEASGAVLRHATHRHRCPHCWRCGTRLLERAVPSWFLAVDGIRRRMLELNQQISWTPERVRDGLFGKWLENAHDWNISRNRYWGAPMPVWISDDPAFPRTDVYGSLEELRRDFGVQLSDLHRPAIDELTRPNPDDPTGRSTMRRIPEVLDCWFETGSMPFAHVHYPFENTGWFERHNPCDLVVEYHAQTRGWFYYMHVLATALFDRPAFDSCSVLGVVTGTDGHAMSKSRNNYLDIPAVFDRDGSDAMRWSLLSSPLVRGSDLVVTERNSQEALRQAVMPLWNAWAFHALHAGTAGREGRRHSGSTQLLDRYLLARTRLLVGETTRAMESHDLAAACALMRDFLDALTNWYIRCSRARFAGGDTDAIDTLHTVLEILCRLMAPLLPMISEHVWRGLTGERSVHLTDWPAESELPADDPLVAAVERTRQIVSTTLALRRADGLRIRLPLARLTVACDDHGVLEPLTGLIREQANVKEVVLAADPTTYGTIQLSVNARACGRRLGSRTQEVIDAVAAGAWVREPDGGIRVAGIPMRPEEIDERLVADTPGSAVLPNGAGLVVLDTRVTEELAAEGMARDLVRVAQQARRAAGLRLLDRIELNFEVPDDVAAAVRPYEAFIARETVADTVYFKAVGRDAFTGSVGNGARARASVSTVHTASGPR</sequence>
<evidence type="ECO:0000256" key="3">
    <source>
        <dbReference type="ARBA" id="ARBA00022840"/>
    </source>
</evidence>
<dbReference type="SUPFAM" id="SSF52374">
    <property type="entry name" value="Nucleotidylyl transferase"/>
    <property type="match status" value="1"/>
</dbReference>
<keyword evidence="13" id="KW-1185">Reference proteome</keyword>
<dbReference type="InterPro" id="IPR033709">
    <property type="entry name" value="Anticodon_Ile_ABEc"/>
</dbReference>
<dbReference type="PRINTS" id="PR00984">
    <property type="entry name" value="TRNASYNTHILE"/>
</dbReference>
<feature type="domain" description="Methionyl/Valyl/Leucyl/Isoleucyl-tRNA synthetase anticodon-binding" evidence="11">
    <location>
        <begin position="712"/>
        <end position="849"/>
    </location>
</feature>
<feature type="compositionally biased region" description="Basic and acidic residues" evidence="9">
    <location>
        <begin position="221"/>
        <end position="232"/>
    </location>
</feature>
<keyword evidence="8" id="KW-0862">Zinc</keyword>
<proteinExistence type="inferred from homology"/>
<evidence type="ECO:0000259" key="11">
    <source>
        <dbReference type="Pfam" id="PF08264"/>
    </source>
</evidence>
<reference evidence="12 13" key="1">
    <citation type="submission" date="2021-01" db="EMBL/GenBank/DDBJ databases">
        <title>WGS of actinomycetes isolated from Thailand.</title>
        <authorList>
            <person name="Thawai C."/>
        </authorList>
    </citation>
    <scope>NUCLEOTIDE SEQUENCE [LARGE SCALE GENOMIC DNA]</scope>
    <source>
        <strain evidence="12 13">CA3R110</strain>
    </source>
</reference>
<evidence type="ECO:0000313" key="13">
    <source>
        <dbReference type="Proteomes" id="UP000621510"/>
    </source>
</evidence>
<evidence type="ECO:0000256" key="1">
    <source>
        <dbReference type="ARBA" id="ARBA00022598"/>
    </source>
</evidence>
<comment type="caution">
    <text evidence="12">The sequence shown here is derived from an EMBL/GenBank/DDBJ whole genome shotgun (WGS) entry which is preliminary data.</text>
</comment>
<comment type="subunit">
    <text evidence="8">Monomer.</text>
</comment>
<accession>A0ABS1PRG5</accession>
<feature type="binding site" evidence="8">
    <location>
        <position position="630"/>
    </location>
    <ligand>
        <name>ATP</name>
        <dbReference type="ChEBI" id="CHEBI:30616"/>
    </ligand>
</feature>
<dbReference type="PANTHER" id="PTHR42780:SF1">
    <property type="entry name" value="ISOLEUCINE--TRNA LIGASE, CYTOPLASMIC"/>
    <property type="match status" value="1"/>
</dbReference>
<comment type="subcellular location">
    <subcellularLocation>
        <location evidence="8">Cytoplasm</location>
    </subcellularLocation>
</comment>
<feature type="short sequence motif" description="'HIGH' region" evidence="8">
    <location>
        <begin position="72"/>
        <end position="82"/>
    </location>
</feature>
<dbReference type="Gene3D" id="1.10.730.10">
    <property type="entry name" value="Isoleucyl-tRNA Synthetase, Domain 1"/>
    <property type="match status" value="1"/>
</dbReference>
<evidence type="ECO:0000256" key="5">
    <source>
        <dbReference type="ARBA" id="ARBA00023146"/>
    </source>
</evidence>
<dbReference type="InterPro" id="IPR023586">
    <property type="entry name" value="Ile-tRNA-ligase_type2"/>
</dbReference>
<feature type="short sequence motif" description="'KMSKS' region" evidence="8">
    <location>
        <begin position="627"/>
        <end position="631"/>
    </location>
</feature>
<comment type="function">
    <text evidence="6 8">Catalyzes the attachment of isoleucine to tRNA(Ile). As IleRS can inadvertently accommodate and process structurally similar amino acids such as valine, to avoid such errors it has two additional distinct tRNA(Ile)-dependent editing activities. One activity is designated as 'pretransfer' editing and involves the hydrolysis of activated Val-AMP. The other activity is designated 'posttransfer' editing and involves deacylation of mischarged Val-tRNA(Ile).</text>
</comment>
<dbReference type="SUPFAM" id="SSF50677">
    <property type="entry name" value="ValRS/IleRS/LeuRS editing domain"/>
    <property type="match status" value="1"/>
</dbReference>
<dbReference type="InterPro" id="IPR013155">
    <property type="entry name" value="M/V/L/I-tRNA-synth_anticd-bd"/>
</dbReference>
<feature type="domain" description="Aminoacyl-tRNA synthetase class Ia" evidence="10">
    <location>
        <begin position="38"/>
        <end position="661"/>
    </location>
</feature>
<dbReference type="Pfam" id="PF19302">
    <property type="entry name" value="DUF5915"/>
    <property type="match status" value="1"/>
</dbReference>
<dbReference type="InterPro" id="IPR002300">
    <property type="entry name" value="aa-tRNA-synth_Ia"/>
</dbReference>